<sequence>MIARALTIAGSDSGGGAGIQADIKTFQELQVFGMTAITAITAQNTLGVQGLYPIEPEGLERQLIAIAEDIGVDALKTGMLFDEERIRLVAEKIRFYGWKNVVIDPVMIAKGGAKLLTDQSINTLIFELLPTAAVATPNIPEAEAITAMTITTMDERKKAARELIKMGAKSVVIKGGHDADSEKTIDLFFDGDAFHYFEYPRVNTKNTHGTGCSFAAAITAELAKGAALIDAVHRAKEFIHLAVFHSLSIGGGHGPTHHGALRQYGKDSLEGKTWRESALTK</sequence>
<proteinExistence type="inferred from homology"/>
<dbReference type="InterPro" id="IPR029056">
    <property type="entry name" value="Ribokinase-like"/>
</dbReference>
<dbReference type="GO" id="GO:0005524">
    <property type="term" value="F:ATP binding"/>
    <property type="evidence" value="ECO:0007669"/>
    <property type="project" value="UniProtKB-KW"/>
</dbReference>
<comment type="similarity">
    <text evidence="4">Belongs to the ThiD family.</text>
</comment>
<evidence type="ECO:0000313" key="18">
    <source>
        <dbReference type="Proteomes" id="UP000198935"/>
    </source>
</evidence>
<keyword evidence="18" id="KW-1185">Reference proteome</keyword>
<evidence type="ECO:0000256" key="14">
    <source>
        <dbReference type="ARBA" id="ARBA00042102"/>
    </source>
</evidence>
<comment type="catalytic activity">
    <reaction evidence="1">
        <text>4-amino-5-hydroxymethyl-2-methylpyrimidine + ATP = 4-amino-2-methyl-5-(phosphooxymethyl)pyrimidine + ADP + H(+)</text>
        <dbReference type="Rhea" id="RHEA:23096"/>
        <dbReference type="ChEBI" id="CHEBI:15378"/>
        <dbReference type="ChEBI" id="CHEBI:16892"/>
        <dbReference type="ChEBI" id="CHEBI:30616"/>
        <dbReference type="ChEBI" id="CHEBI:58354"/>
        <dbReference type="ChEBI" id="CHEBI:456216"/>
        <dbReference type="EC" id="2.7.1.49"/>
    </reaction>
</comment>
<dbReference type="PANTHER" id="PTHR20858:SF17">
    <property type="entry name" value="HYDROXYMETHYLPYRIMIDINE_PHOSPHOMETHYLPYRIMIDINE KINASE THI20-RELATED"/>
    <property type="match status" value="1"/>
</dbReference>
<evidence type="ECO:0000313" key="17">
    <source>
        <dbReference type="EMBL" id="SDY06337.1"/>
    </source>
</evidence>
<evidence type="ECO:0000256" key="3">
    <source>
        <dbReference type="ARBA" id="ARBA00004769"/>
    </source>
</evidence>
<dbReference type="AlphaFoldDB" id="A0A1H3GTA5"/>
<comment type="catalytic activity">
    <reaction evidence="2">
        <text>4-amino-2-methyl-5-(phosphooxymethyl)pyrimidine + ATP = 4-amino-2-methyl-5-(diphosphooxymethyl)pyrimidine + ADP</text>
        <dbReference type="Rhea" id="RHEA:19893"/>
        <dbReference type="ChEBI" id="CHEBI:30616"/>
        <dbReference type="ChEBI" id="CHEBI:57841"/>
        <dbReference type="ChEBI" id="CHEBI:58354"/>
        <dbReference type="ChEBI" id="CHEBI:456216"/>
        <dbReference type="EC" id="2.7.4.7"/>
    </reaction>
</comment>
<keyword evidence="9" id="KW-0547">Nucleotide-binding</keyword>
<gene>
    <name evidence="17" type="ORF">SAMN05421736_101272</name>
</gene>
<dbReference type="GO" id="GO:0009228">
    <property type="term" value="P:thiamine biosynthetic process"/>
    <property type="evidence" value="ECO:0007669"/>
    <property type="project" value="UniProtKB-KW"/>
</dbReference>
<dbReference type="PANTHER" id="PTHR20858">
    <property type="entry name" value="PHOSPHOMETHYLPYRIMIDINE KINASE"/>
    <property type="match status" value="1"/>
</dbReference>
<feature type="domain" description="Pyridoxamine kinase/Phosphomethylpyrimidine kinase" evidence="16">
    <location>
        <begin position="12"/>
        <end position="257"/>
    </location>
</feature>
<keyword evidence="12" id="KW-0784">Thiamine biosynthesis</keyword>
<evidence type="ECO:0000256" key="2">
    <source>
        <dbReference type="ARBA" id="ARBA00000565"/>
    </source>
</evidence>
<dbReference type="FunFam" id="3.40.1190.20:FF:000003">
    <property type="entry name" value="Phosphomethylpyrimidine kinase ThiD"/>
    <property type="match status" value="1"/>
</dbReference>
<evidence type="ECO:0000256" key="6">
    <source>
        <dbReference type="ARBA" id="ARBA00012963"/>
    </source>
</evidence>
<evidence type="ECO:0000256" key="12">
    <source>
        <dbReference type="ARBA" id="ARBA00022977"/>
    </source>
</evidence>
<dbReference type="Pfam" id="PF08543">
    <property type="entry name" value="Phos_pyr_kin"/>
    <property type="match status" value="1"/>
</dbReference>
<evidence type="ECO:0000256" key="13">
    <source>
        <dbReference type="ARBA" id="ARBA00037917"/>
    </source>
</evidence>
<keyword evidence="8" id="KW-0808">Transferase</keyword>
<evidence type="ECO:0000256" key="10">
    <source>
        <dbReference type="ARBA" id="ARBA00022777"/>
    </source>
</evidence>
<dbReference type="EC" id="2.7.4.7" evidence="6"/>
<dbReference type="NCBIfam" id="TIGR00097">
    <property type="entry name" value="HMP-P_kinase"/>
    <property type="match status" value="1"/>
</dbReference>
<accession>A0A1H3GTA5</accession>
<keyword evidence="10 17" id="KW-0418">Kinase</keyword>
<dbReference type="EC" id="2.7.1.49" evidence="5"/>
<evidence type="ECO:0000256" key="4">
    <source>
        <dbReference type="ARBA" id="ARBA00009879"/>
    </source>
</evidence>
<dbReference type="GO" id="GO:0008902">
    <property type="term" value="F:hydroxymethylpyrimidine kinase activity"/>
    <property type="evidence" value="ECO:0007669"/>
    <property type="project" value="UniProtKB-EC"/>
</dbReference>
<dbReference type="OrthoDB" id="9810880at2"/>
<evidence type="ECO:0000256" key="11">
    <source>
        <dbReference type="ARBA" id="ARBA00022840"/>
    </source>
</evidence>
<dbReference type="SUPFAM" id="SSF53613">
    <property type="entry name" value="Ribokinase-like"/>
    <property type="match status" value="1"/>
</dbReference>
<dbReference type="Proteomes" id="UP000198935">
    <property type="component" value="Unassembled WGS sequence"/>
</dbReference>
<dbReference type="InterPro" id="IPR004399">
    <property type="entry name" value="HMP/HMP-P_kinase_dom"/>
</dbReference>
<dbReference type="CDD" id="cd01169">
    <property type="entry name" value="HMPP_kinase"/>
    <property type="match status" value="1"/>
</dbReference>
<comment type="pathway">
    <text evidence="13">Cofactor biosynthesis; thiamine diphosphate biosynthesis; 4-amino-2-methyl-5-diphosphomethylpyrimidine from 5-amino-1-(5-phospho-D-ribosyl)imidazole: step 2/3.</text>
</comment>
<dbReference type="GO" id="GO:0008972">
    <property type="term" value="F:phosphomethylpyrimidine kinase activity"/>
    <property type="evidence" value="ECO:0007669"/>
    <property type="project" value="UniProtKB-EC"/>
</dbReference>
<evidence type="ECO:0000259" key="16">
    <source>
        <dbReference type="Pfam" id="PF08543"/>
    </source>
</evidence>
<keyword evidence="11" id="KW-0067">ATP-binding</keyword>
<evidence type="ECO:0000256" key="7">
    <source>
        <dbReference type="ARBA" id="ARBA00019161"/>
    </source>
</evidence>
<evidence type="ECO:0000256" key="1">
    <source>
        <dbReference type="ARBA" id="ARBA00000151"/>
    </source>
</evidence>
<evidence type="ECO:0000256" key="5">
    <source>
        <dbReference type="ARBA" id="ARBA00012135"/>
    </source>
</evidence>
<dbReference type="Gene3D" id="3.40.1190.20">
    <property type="match status" value="1"/>
</dbReference>
<name>A0A1H3GTA5_9BACI</name>
<comment type="pathway">
    <text evidence="3">Cofactor biosynthesis; thiamine diphosphate biosynthesis; 4-amino-2-methyl-5-diphosphomethylpyrimidine from 5-amino-1-(5-phospho-D-ribosyl)imidazole: step 3/3.</text>
</comment>
<reference evidence="18" key="1">
    <citation type="submission" date="2016-10" db="EMBL/GenBank/DDBJ databases">
        <authorList>
            <person name="Varghese N."/>
            <person name="Submissions S."/>
        </authorList>
    </citation>
    <scope>NUCLEOTIDE SEQUENCE [LARGE SCALE GENOMIC DNA]</scope>
    <source>
        <strain evidence="18">SP</strain>
    </source>
</reference>
<organism evidence="17 18">
    <name type="scientific">Evansella caseinilytica</name>
    <dbReference type="NCBI Taxonomy" id="1503961"/>
    <lineage>
        <taxon>Bacteria</taxon>
        <taxon>Bacillati</taxon>
        <taxon>Bacillota</taxon>
        <taxon>Bacilli</taxon>
        <taxon>Bacillales</taxon>
        <taxon>Bacillaceae</taxon>
        <taxon>Evansella</taxon>
    </lineage>
</organism>
<evidence type="ECO:0000256" key="9">
    <source>
        <dbReference type="ARBA" id="ARBA00022741"/>
    </source>
</evidence>
<dbReference type="STRING" id="1503961.SAMN05421736_101272"/>
<evidence type="ECO:0000256" key="8">
    <source>
        <dbReference type="ARBA" id="ARBA00022679"/>
    </source>
</evidence>
<dbReference type="GO" id="GO:0005829">
    <property type="term" value="C:cytosol"/>
    <property type="evidence" value="ECO:0007669"/>
    <property type="project" value="TreeGrafter"/>
</dbReference>
<protein>
    <recommendedName>
        <fullName evidence="7">Hydroxymethylpyrimidine/phosphomethylpyrimidine kinase</fullName>
        <ecNumber evidence="5">2.7.1.49</ecNumber>
        <ecNumber evidence="6">2.7.4.7</ecNumber>
    </recommendedName>
    <alternativeName>
        <fullName evidence="14">Hydroxymethylpyrimidine kinase</fullName>
    </alternativeName>
    <alternativeName>
        <fullName evidence="15">Hydroxymethylpyrimidine phosphate kinase</fullName>
    </alternativeName>
</protein>
<evidence type="ECO:0000256" key="15">
    <source>
        <dbReference type="ARBA" id="ARBA00043176"/>
    </source>
</evidence>
<dbReference type="EMBL" id="FNPI01000001">
    <property type="protein sequence ID" value="SDY06337.1"/>
    <property type="molecule type" value="Genomic_DNA"/>
</dbReference>
<dbReference type="InterPro" id="IPR013749">
    <property type="entry name" value="PM/HMP-P_kinase-1"/>
</dbReference>